<dbReference type="InterPro" id="IPR051140">
    <property type="entry name" value="GATA_TF"/>
</dbReference>
<keyword evidence="3 6" id="KW-0863">Zinc-finger</keyword>
<dbReference type="SMART" id="SM00401">
    <property type="entry name" value="ZnF_GATA"/>
    <property type="match status" value="1"/>
</dbReference>
<name>A0ABR2MZD8_9ASPA</name>
<gene>
    <name evidence="9" type="primary">GATA4</name>
    <name evidence="9" type="ORF">KSP40_PGU002017</name>
</gene>
<keyword evidence="2" id="KW-0479">Metal-binding</keyword>
<dbReference type="Gene3D" id="3.30.50.10">
    <property type="entry name" value="Erythroid Transcription Factor GATA-1, subunit A"/>
    <property type="match status" value="1"/>
</dbReference>
<comment type="caution">
    <text evidence="9">The sequence shown here is derived from an EMBL/GenBank/DDBJ whole genome shotgun (WGS) entry which is preliminary data.</text>
</comment>
<dbReference type="PANTHER" id="PTHR45658">
    <property type="entry name" value="GATA TRANSCRIPTION FACTOR"/>
    <property type="match status" value="1"/>
</dbReference>
<sequence>MPAVEKLRIEDLLDFTTHELGLLTSSSSFSAVSAETTKLLTQPQLTDAAGAVRRYGKYNLTINLQRAEVAELEWLSKFVEDSFSDVPVESPAAEAMLQSTTSHRPNMPASCRGARSKRSRGAAATAASTSSSSSSSSEFPALNVGIRKRQEGAETRTDGGATRRCTHCASEKTPQWRTGPFGPKTLCNACGVRYKSGRLVPEYRPAASPTFLSRSTRTHTGRFWSSGDRRSSTCVITTTLLRRQPPPYYRRCSSSSTTSVSGRRPLSLAVCCGNAWHYFCSYLSSVKLYGVGVVQYRKCPCSM</sequence>
<evidence type="ECO:0000256" key="4">
    <source>
        <dbReference type="ARBA" id="ARBA00022833"/>
    </source>
</evidence>
<feature type="compositionally biased region" description="Low complexity" evidence="7">
    <location>
        <begin position="121"/>
        <end position="137"/>
    </location>
</feature>
<dbReference type="PROSITE" id="PS50114">
    <property type="entry name" value="GATA_ZN_FINGER_2"/>
    <property type="match status" value="1"/>
</dbReference>
<keyword evidence="4" id="KW-0862">Zinc</keyword>
<keyword evidence="10" id="KW-1185">Reference proteome</keyword>
<dbReference type="InterPro" id="IPR013088">
    <property type="entry name" value="Znf_NHR/GATA"/>
</dbReference>
<dbReference type="SUPFAM" id="SSF57716">
    <property type="entry name" value="Glucocorticoid receptor-like (DNA-binding domain)"/>
    <property type="match status" value="1"/>
</dbReference>
<proteinExistence type="inferred from homology"/>
<comment type="similarity">
    <text evidence="1">Belongs to the type IV zinc-finger family. Class A subfamily.</text>
</comment>
<dbReference type="InterPro" id="IPR000679">
    <property type="entry name" value="Znf_GATA"/>
</dbReference>
<dbReference type="EMBL" id="JBBWWR010000003">
    <property type="protein sequence ID" value="KAK8968840.1"/>
    <property type="molecule type" value="Genomic_DNA"/>
</dbReference>
<evidence type="ECO:0000256" key="7">
    <source>
        <dbReference type="SAM" id="MobiDB-lite"/>
    </source>
</evidence>
<dbReference type="PANTHER" id="PTHR45658:SF46">
    <property type="entry name" value="GATA TRANSCRIPTION FACTOR 4"/>
    <property type="match status" value="1"/>
</dbReference>
<protein>
    <submittedName>
        <fullName evidence="9">GATA transcription factor 4</fullName>
    </submittedName>
</protein>
<dbReference type="Pfam" id="PF00320">
    <property type="entry name" value="GATA"/>
    <property type="match status" value="1"/>
</dbReference>
<evidence type="ECO:0000256" key="2">
    <source>
        <dbReference type="ARBA" id="ARBA00022723"/>
    </source>
</evidence>
<feature type="compositionally biased region" description="Basic and acidic residues" evidence="7">
    <location>
        <begin position="148"/>
        <end position="157"/>
    </location>
</feature>
<organism evidence="9 10">
    <name type="scientific">Platanthera guangdongensis</name>
    <dbReference type="NCBI Taxonomy" id="2320717"/>
    <lineage>
        <taxon>Eukaryota</taxon>
        <taxon>Viridiplantae</taxon>
        <taxon>Streptophyta</taxon>
        <taxon>Embryophyta</taxon>
        <taxon>Tracheophyta</taxon>
        <taxon>Spermatophyta</taxon>
        <taxon>Magnoliopsida</taxon>
        <taxon>Liliopsida</taxon>
        <taxon>Asparagales</taxon>
        <taxon>Orchidaceae</taxon>
        <taxon>Orchidoideae</taxon>
        <taxon>Orchideae</taxon>
        <taxon>Orchidinae</taxon>
        <taxon>Platanthera</taxon>
    </lineage>
</organism>
<evidence type="ECO:0000313" key="9">
    <source>
        <dbReference type="EMBL" id="KAK8968840.1"/>
    </source>
</evidence>
<evidence type="ECO:0000256" key="5">
    <source>
        <dbReference type="ARBA" id="ARBA00023159"/>
    </source>
</evidence>
<reference evidence="9 10" key="1">
    <citation type="journal article" date="2022" name="Nat. Plants">
        <title>Genomes of leafy and leafless Platanthera orchids illuminate the evolution of mycoheterotrophy.</title>
        <authorList>
            <person name="Li M.H."/>
            <person name="Liu K.W."/>
            <person name="Li Z."/>
            <person name="Lu H.C."/>
            <person name="Ye Q.L."/>
            <person name="Zhang D."/>
            <person name="Wang J.Y."/>
            <person name="Li Y.F."/>
            <person name="Zhong Z.M."/>
            <person name="Liu X."/>
            <person name="Yu X."/>
            <person name="Liu D.K."/>
            <person name="Tu X.D."/>
            <person name="Liu B."/>
            <person name="Hao Y."/>
            <person name="Liao X.Y."/>
            <person name="Jiang Y.T."/>
            <person name="Sun W.H."/>
            <person name="Chen J."/>
            <person name="Chen Y.Q."/>
            <person name="Ai Y."/>
            <person name="Zhai J.W."/>
            <person name="Wu S.S."/>
            <person name="Zhou Z."/>
            <person name="Hsiao Y.Y."/>
            <person name="Wu W.L."/>
            <person name="Chen Y.Y."/>
            <person name="Lin Y.F."/>
            <person name="Hsu J.L."/>
            <person name="Li C.Y."/>
            <person name="Wang Z.W."/>
            <person name="Zhao X."/>
            <person name="Zhong W.Y."/>
            <person name="Ma X.K."/>
            <person name="Ma L."/>
            <person name="Huang J."/>
            <person name="Chen G.Z."/>
            <person name="Huang M.Z."/>
            <person name="Huang L."/>
            <person name="Peng D.H."/>
            <person name="Luo Y.B."/>
            <person name="Zou S.Q."/>
            <person name="Chen S.P."/>
            <person name="Lan S."/>
            <person name="Tsai W.C."/>
            <person name="Van de Peer Y."/>
            <person name="Liu Z.J."/>
        </authorList>
    </citation>
    <scope>NUCLEOTIDE SEQUENCE [LARGE SCALE GENOMIC DNA]</scope>
    <source>
        <strain evidence="9">Lor288</strain>
    </source>
</reference>
<accession>A0ABR2MZD8</accession>
<evidence type="ECO:0000256" key="1">
    <source>
        <dbReference type="ARBA" id="ARBA00005694"/>
    </source>
</evidence>
<dbReference type="CDD" id="cd00202">
    <property type="entry name" value="ZnF_GATA"/>
    <property type="match status" value="1"/>
</dbReference>
<dbReference type="Proteomes" id="UP001412067">
    <property type="component" value="Unassembled WGS sequence"/>
</dbReference>
<feature type="region of interest" description="Disordered" evidence="7">
    <location>
        <begin position="98"/>
        <end position="163"/>
    </location>
</feature>
<evidence type="ECO:0000259" key="8">
    <source>
        <dbReference type="PROSITE" id="PS50114"/>
    </source>
</evidence>
<evidence type="ECO:0000256" key="6">
    <source>
        <dbReference type="PROSITE-ProRule" id="PRU00094"/>
    </source>
</evidence>
<dbReference type="PROSITE" id="PS00344">
    <property type="entry name" value="GATA_ZN_FINGER_1"/>
    <property type="match status" value="1"/>
</dbReference>
<evidence type="ECO:0000256" key="3">
    <source>
        <dbReference type="ARBA" id="ARBA00022771"/>
    </source>
</evidence>
<evidence type="ECO:0000313" key="10">
    <source>
        <dbReference type="Proteomes" id="UP001412067"/>
    </source>
</evidence>
<feature type="domain" description="GATA-type" evidence="8">
    <location>
        <begin position="159"/>
        <end position="195"/>
    </location>
</feature>
<keyword evidence="5" id="KW-0010">Activator</keyword>